<dbReference type="Proteomes" id="UP000051952">
    <property type="component" value="Unassembled WGS sequence"/>
</dbReference>
<evidence type="ECO:0000313" key="3">
    <source>
        <dbReference type="Proteomes" id="UP000051952"/>
    </source>
</evidence>
<reference evidence="3" key="1">
    <citation type="submission" date="2015-09" db="EMBL/GenBank/DDBJ databases">
        <authorList>
            <consortium name="Pathogen Informatics"/>
        </authorList>
    </citation>
    <scope>NUCLEOTIDE SEQUENCE [LARGE SCALE GENOMIC DNA]</scope>
    <source>
        <strain evidence="3">Lake Konstanz</strain>
    </source>
</reference>
<evidence type="ECO:0000256" key="1">
    <source>
        <dbReference type="SAM" id="MobiDB-lite"/>
    </source>
</evidence>
<dbReference type="VEuPathDB" id="TriTrypDB:BSAL_94410"/>
<accession>A0A0S4J5M1</accession>
<keyword evidence="3" id="KW-1185">Reference proteome</keyword>
<evidence type="ECO:0000313" key="2">
    <source>
        <dbReference type="EMBL" id="CUG86720.1"/>
    </source>
</evidence>
<dbReference type="OrthoDB" id="2319423at2759"/>
<protein>
    <submittedName>
        <fullName evidence="2">Uncharacterized protein</fullName>
    </submittedName>
</protein>
<name>A0A0S4J5M1_BODSA</name>
<organism evidence="2 3">
    <name type="scientific">Bodo saltans</name>
    <name type="common">Flagellated protozoan</name>
    <dbReference type="NCBI Taxonomy" id="75058"/>
    <lineage>
        <taxon>Eukaryota</taxon>
        <taxon>Discoba</taxon>
        <taxon>Euglenozoa</taxon>
        <taxon>Kinetoplastea</taxon>
        <taxon>Metakinetoplastina</taxon>
        <taxon>Eubodonida</taxon>
        <taxon>Bodonidae</taxon>
        <taxon>Bodo</taxon>
    </lineage>
</organism>
<dbReference type="AlphaFoldDB" id="A0A0S4J5M1"/>
<dbReference type="EMBL" id="CYKH01001375">
    <property type="protein sequence ID" value="CUG86720.1"/>
    <property type="molecule type" value="Genomic_DNA"/>
</dbReference>
<feature type="region of interest" description="Disordered" evidence="1">
    <location>
        <begin position="263"/>
        <end position="296"/>
    </location>
</feature>
<sequence>MPRQQLFLWDFPSQVPGASNKKLSPVTVFLPDTVADGPSDPYIASILTLTTAQGDCSQETLVRQLPRAVDTGNNCRDFFPDLDGDDFAADFMHVFTAARLTLELVRAVVNSELGWKGRWRWAWQQKDRVASNAIWSGEWEPSPLRIIAHAGVKLGASYYRSKRALLFFVAPIPELKAKLYSCRSMSMVVHETGHAILDAIDPSLYGSPADAMTVREDVRRACDIIHEAFADACWMFMALGQPSWCSEVLEECKGNLRNPCRANQVGASSHPSTPTTTTTTTEGNRDEPPASIQDTQRSFLDPRTSWDCGRGVYNCSTVFVSFLWDSLVKAHETALFSPGNAASNLHTSATALSHIFIRAVCRCVRTWKEPSISILVTELCNRDAAMIVLNTSEFQSAVEDVSSLRCDEDVCRIASIICEGIASAASARRVNSLGETRAKQRAGTLGDW</sequence>
<gene>
    <name evidence="2" type="ORF">BSAL_94410</name>
</gene>
<proteinExistence type="predicted"/>
<dbReference type="SUPFAM" id="SSF55486">
    <property type="entry name" value="Metalloproteases ('zincins'), catalytic domain"/>
    <property type="match status" value="1"/>
</dbReference>